<evidence type="ECO:0000313" key="7">
    <source>
        <dbReference type="Proteomes" id="UP000256964"/>
    </source>
</evidence>
<keyword evidence="1" id="KW-0479">Metal-binding</keyword>
<accession>A0A371DJW4</accession>
<reference evidence="6 7" key="1">
    <citation type="journal article" date="2018" name="Biotechnol. Biofuels">
        <title>Integrative visual omics of the white-rot fungus Polyporus brumalis exposes the biotechnological potential of its oxidative enzymes for delignifying raw plant biomass.</title>
        <authorList>
            <person name="Miyauchi S."/>
            <person name="Rancon A."/>
            <person name="Drula E."/>
            <person name="Hage H."/>
            <person name="Chaduli D."/>
            <person name="Favel A."/>
            <person name="Grisel S."/>
            <person name="Henrissat B."/>
            <person name="Herpoel-Gimbert I."/>
            <person name="Ruiz-Duenas F.J."/>
            <person name="Chevret D."/>
            <person name="Hainaut M."/>
            <person name="Lin J."/>
            <person name="Wang M."/>
            <person name="Pangilinan J."/>
            <person name="Lipzen A."/>
            <person name="Lesage-Meessen L."/>
            <person name="Navarro D."/>
            <person name="Riley R."/>
            <person name="Grigoriev I.V."/>
            <person name="Zhou S."/>
            <person name="Raouche S."/>
            <person name="Rosso M.N."/>
        </authorList>
    </citation>
    <scope>NUCLEOTIDE SEQUENCE [LARGE SCALE GENOMIC DNA]</scope>
    <source>
        <strain evidence="6 7">BRFM 1820</strain>
    </source>
</reference>
<evidence type="ECO:0000256" key="4">
    <source>
        <dbReference type="PROSITE-ProRule" id="PRU00134"/>
    </source>
</evidence>
<dbReference type="InterPro" id="IPR002893">
    <property type="entry name" value="Znf_MYND"/>
</dbReference>
<evidence type="ECO:0000313" key="6">
    <source>
        <dbReference type="EMBL" id="RDX52822.1"/>
    </source>
</evidence>
<dbReference type="SUPFAM" id="SSF144232">
    <property type="entry name" value="HIT/MYND zinc finger-like"/>
    <property type="match status" value="1"/>
</dbReference>
<dbReference type="EMBL" id="KZ857389">
    <property type="protein sequence ID" value="RDX52822.1"/>
    <property type="molecule type" value="Genomic_DNA"/>
</dbReference>
<keyword evidence="2 4" id="KW-0863">Zinc-finger</keyword>
<gene>
    <name evidence="6" type="ORF">OH76DRAFT_1344707</name>
</gene>
<evidence type="ECO:0000256" key="3">
    <source>
        <dbReference type="ARBA" id="ARBA00022833"/>
    </source>
</evidence>
<dbReference type="Gene3D" id="6.10.140.2220">
    <property type="match status" value="1"/>
</dbReference>
<organism evidence="6 7">
    <name type="scientific">Lentinus brumalis</name>
    <dbReference type="NCBI Taxonomy" id="2498619"/>
    <lineage>
        <taxon>Eukaryota</taxon>
        <taxon>Fungi</taxon>
        <taxon>Dikarya</taxon>
        <taxon>Basidiomycota</taxon>
        <taxon>Agaricomycotina</taxon>
        <taxon>Agaricomycetes</taxon>
        <taxon>Polyporales</taxon>
        <taxon>Polyporaceae</taxon>
        <taxon>Lentinus</taxon>
    </lineage>
</organism>
<dbReference type="PROSITE" id="PS50865">
    <property type="entry name" value="ZF_MYND_2"/>
    <property type="match status" value="1"/>
</dbReference>
<protein>
    <recommendedName>
        <fullName evidence="5">MYND-type domain-containing protein</fullName>
    </recommendedName>
</protein>
<evidence type="ECO:0000259" key="5">
    <source>
        <dbReference type="PROSITE" id="PS50865"/>
    </source>
</evidence>
<dbReference type="Proteomes" id="UP000256964">
    <property type="component" value="Unassembled WGS sequence"/>
</dbReference>
<name>A0A371DJW4_9APHY</name>
<dbReference type="OrthoDB" id="2757990at2759"/>
<keyword evidence="7" id="KW-1185">Reference proteome</keyword>
<dbReference type="GO" id="GO:0008270">
    <property type="term" value="F:zinc ion binding"/>
    <property type="evidence" value="ECO:0007669"/>
    <property type="project" value="UniProtKB-KW"/>
</dbReference>
<evidence type="ECO:0000256" key="1">
    <source>
        <dbReference type="ARBA" id="ARBA00022723"/>
    </source>
</evidence>
<dbReference type="Pfam" id="PF01753">
    <property type="entry name" value="zf-MYND"/>
    <property type="match status" value="1"/>
</dbReference>
<evidence type="ECO:0000256" key="2">
    <source>
        <dbReference type="ARBA" id="ARBA00022771"/>
    </source>
</evidence>
<proteinExistence type="predicted"/>
<keyword evidence="3" id="KW-0862">Zinc</keyword>
<sequence>MDYSPPITALRCCHTCGRTQDEEVRLQRCVGCFSVLYCSKSCQKSNWKTHKPICRNNASAVANPQVGWNQQLQDLGFSDLTAFTEALVQWLDAHKPALQMCADVAVNKDGGMGSSQSTLKMLLCFLVPRSSTDLPSTRNPSLTFQYKNSLLFNLRDDFIDTSGLRPDWERGAAVRTAMNERYASHPLYAGVLPVIVNVEGFQLAQILYFPHFHPDPTTLTAGPILAAARRHIVLQDILSLIHGSINEGFPLRPAADSHFSTPALPGRFVRSQGTWQWQQLFSDWSQYRRGQHRGLDKTLVGMKGGFSPPEIMVALKSHAFWHATPRS</sequence>
<dbReference type="STRING" id="139420.A0A371DJW4"/>
<feature type="domain" description="MYND-type" evidence="5">
    <location>
        <begin position="13"/>
        <end position="54"/>
    </location>
</feature>
<dbReference type="AlphaFoldDB" id="A0A371DJW4"/>